<keyword evidence="2" id="KW-0547">Nucleotide-binding</keyword>
<dbReference type="Pfam" id="PF03029">
    <property type="entry name" value="ATP_bind_1"/>
    <property type="match status" value="1"/>
</dbReference>
<evidence type="ECO:0000313" key="5">
    <source>
        <dbReference type="EMBL" id="BAA79769.2"/>
    </source>
</evidence>
<dbReference type="KEGG" id="ape:APE_0791.1"/>
<dbReference type="GO" id="GO:0003924">
    <property type="term" value="F:GTPase activity"/>
    <property type="evidence" value="ECO:0007669"/>
    <property type="project" value="TreeGrafter"/>
</dbReference>
<organism evidence="5 6">
    <name type="scientific">Aeropyrum pernix (strain ATCC 700893 / DSM 11879 / JCM 9820 / NBRC 100138 / K1)</name>
    <dbReference type="NCBI Taxonomy" id="272557"/>
    <lineage>
        <taxon>Archaea</taxon>
        <taxon>Thermoproteota</taxon>
        <taxon>Thermoprotei</taxon>
        <taxon>Desulfurococcales</taxon>
        <taxon>Desulfurococcaceae</taxon>
        <taxon>Aeropyrum</taxon>
    </lineage>
</organism>
<dbReference type="Gene3D" id="3.40.50.300">
    <property type="entry name" value="P-loop containing nucleotide triphosphate hydrolases"/>
    <property type="match status" value="1"/>
</dbReference>
<keyword evidence="3" id="KW-0378">Hydrolase</keyword>
<proteinExistence type="inferred from homology"/>
<evidence type="ECO:0000256" key="4">
    <source>
        <dbReference type="ARBA" id="ARBA00023134"/>
    </source>
</evidence>
<keyword evidence="6" id="KW-1185">Reference proteome</keyword>
<sequence length="262" mass="27754">MIGYIIVTGTAGAGKSSLVGALADRITSLGANVATLNLDPAAEKLPYDPSVDARDYVSVAELMDKGLGPNGALVAAVDSLINHVLDIREEIDYYSPDYVVVDTPGQLELFAYRVGGPLVLRGIMGDYNGVNIFLIDSIFIDNAISLVSALLLASSVAVRLGLPQVNAVSKADMLLPEVREEVIPRLGEPGFLEFLLEKDKTYEGAGKALAEELARAIETTGFIGEVLQASVLEPETVTLLAAKAQQILAGGDDYKIYDITGQ</sequence>
<accession>Q9YDX8</accession>
<dbReference type="PIR" id="A72671">
    <property type="entry name" value="A72671"/>
</dbReference>
<dbReference type="NCBIfam" id="NF010340">
    <property type="entry name" value="PRK13768.1-2"/>
    <property type="match status" value="1"/>
</dbReference>
<dbReference type="eggNOG" id="arCOG01225">
    <property type="taxonomic scope" value="Archaea"/>
</dbReference>
<dbReference type="AlphaFoldDB" id="Q9YDX8"/>
<dbReference type="GeneID" id="1444901"/>
<protein>
    <submittedName>
        <fullName evidence="5">ATP/GTP-binding protein</fullName>
    </submittedName>
</protein>
<dbReference type="InterPro" id="IPR004130">
    <property type="entry name" value="Gpn"/>
</dbReference>
<name>Q9YDX8_AERPE</name>
<keyword evidence="4" id="KW-0342">GTP-binding</keyword>
<reference evidence="5 6" key="1">
    <citation type="journal article" date="1999" name="DNA Res.">
        <title>Complete genome sequence of an aerobic hyper-thermophilic crenarchaeon, Aeropyrum pernix K1.</title>
        <authorList>
            <person name="Kawarabayasi Y."/>
            <person name="Hino Y."/>
            <person name="Horikawa H."/>
            <person name="Yamazaki S."/>
            <person name="Haikawa Y."/>
            <person name="Jin-no K."/>
            <person name="Takahashi M."/>
            <person name="Sekine M."/>
            <person name="Baba S."/>
            <person name="Ankai A."/>
            <person name="Kosugi H."/>
            <person name="Hosoyama A."/>
            <person name="Fukui S."/>
            <person name="Nagai Y."/>
            <person name="Nishijima K."/>
            <person name="Nakazawa H."/>
            <person name="Takamiya M."/>
            <person name="Masuda S."/>
            <person name="Funahashi T."/>
            <person name="Tanaka T."/>
            <person name="Kudoh Y."/>
            <person name="Yamazaki J."/>
            <person name="Kushida N."/>
            <person name="Oguchi A."/>
            <person name="Aoki K."/>
            <person name="Kubota K."/>
            <person name="Nakamura Y."/>
            <person name="Nomura N."/>
            <person name="Sako Y."/>
            <person name="Kikuchi H."/>
        </authorList>
    </citation>
    <scope>NUCLEOTIDE SEQUENCE [LARGE SCALE GENOMIC DNA]</scope>
    <source>
        <strain evidence="6">ATCC 700893 / DSM 11879 / JCM 9820 / NBRC 100138 / K1</strain>
    </source>
</reference>
<dbReference type="RefSeq" id="WP_010865977.1">
    <property type="nucleotide sequence ID" value="NC_000854.2"/>
</dbReference>
<evidence type="ECO:0000256" key="3">
    <source>
        <dbReference type="ARBA" id="ARBA00022801"/>
    </source>
</evidence>
<evidence type="ECO:0000256" key="2">
    <source>
        <dbReference type="ARBA" id="ARBA00022741"/>
    </source>
</evidence>
<dbReference type="PANTHER" id="PTHR21231:SF8">
    <property type="entry name" value="GPN-LOOP GTPASE 1"/>
    <property type="match status" value="1"/>
</dbReference>
<dbReference type="GO" id="GO:0005525">
    <property type="term" value="F:GTP binding"/>
    <property type="evidence" value="ECO:0007669"/>
    <property type="project" value="UniProtKB-KW"/>
</dbReference>
<dbReference type="PANTHER" id="PTHR21231">
    <property type="entry name" value="XPA-BINDING PROTEIN 1-RELATED"/>
    <property type="match status" value="1"/>
</dbReference>
<dbReference type="InterPro" id="IPR027417">
    <property type="entry name" value="P-loop_NTPase"/>
</dbReference>
<dbReference type="EnsemblBacteria" id="BAA79769">
    <property type="protein sequence ID" value="BAA79769"/>
    <property type="gene ID" value="APE_0791.1"/>
</dbReference>
<dbReference type="STRING" id="272557.APE_0791.1"/>
<dbReference type="Proteomes" id="UP000002518">
    <property type="component" value="Chromosome"/>
</dbReference>
<dbReference type="SUPFAM" id="SSF52540">
    <property type="entry name" value="P-loop containing nucleoside triphosphate hydrolases"/>
    <property type="match status" value="1"/>
</dbReference>
<gene>
    <name evidence="5" type="ordered locus">APE_0791.1</name>
</gene>
<comment type="similarity">
    <text evidence="1">Belongs to the GPN-loop GTPase family.</text>
</comment>
<evidence type="ECO:0000256" key="1">
    <source>
        <dbReference type="ARBA" id="ARBA00005290"/>
    </source>
</evidence>
<evidence type="ECO:0000313" key="6">
    <source>
        <dbReference type="Proteomes" id="UP000002518"/>
    </source>
</evidence>
<dbReference type="EMBL" id="BA000002">
    <property type="protein sequence ID" value="BAA79769.2"/>
    <property type="molecule type" value="Genomic_DNA"/>
</dbReference>